<dbReference type="Gene3D" id="3.90.1150.10">
    <property type="entry name" value="Aspartate Aminotransferase, domain 1"/>
    <property type="match status" value="2"/>
</dbReference>
<dbReference type="InterPro" id="IPR020581">
    <property type="entry name" value="GDC_P"/>
</dbReference>
<feature type="modified residue" description="N6-(pyridoxal phosphate)lysine" evidence="6">
    <location>
        <position position="762"/>
    </location>
</feature>
<dbReference type="InterPro" id="IPR003437">
    <property type="entry name" value="GcvP"/>
</dbReference>
<evidence type="ECO:0000256" key="5">
    <source>
        <dbReference type="ARBA" id="ARBA00049026"/>
    </source>
</evidence>
<feature type="domain" description="Glycine dehydrogenase C-terminal" evidence="9">
    <location>
        <begin position="839"/>
        <end position="967"/>
    </location>
</feature>
<dbReference type="SUPFAM" id="SSF53383">
    <property type="entry name" value="PLP-dependent transferases"/>
    <property type="match status" value="2"/>
</dbReference>
<dbReference type="GO" id="GO:0005739">
    <property type="term" value="C:mitochondrion"/>
    <property type="evidence" value="ECO:0007669"/>
    <property type="project" value="UniProtKB-SubCell"/>
</dbReference>
<evidence type="ECO:0000313" key="11">
    <source>
        <dbReference type="Proteomes" id="UP000031516"/>
    </source>
</evidence>
<dbReference type="Gene3D" id="3.40.640.10">
    <property type="entry name" value="Type I PLP-dependent aspartate aminotransferase-like (Major domain)"/>
    <property type="match status" value="2"/>
</dbReference>
<dbReference type="Pfam" id="PF21478">
    <property type="entry name" value="GcvP2_C"/>
    <property type="match status" value="1"/>
</dbReference>
<dbReference type="PANTHER" id="PTHR11773:SF1">
    <property type="entry name" value="GLYCINE DEHYDROGENASE (DECARBOXYLATING), MITOCHONDRIAL"/>
    <property type="match status" value="1"/>
</dbReference>
<comment type="catalytic activity">
    <reaction evidence="5 7">
        <text>N(6)-[(R)-lipoyl]-L-lysyl-[glycine-cleavage complex H protein] + glycine + H(+) = N(6)-[(R)-S(8)-aminomethyldihydrolipoyl]-L-lysyl-[glycine-cleavage complex H protein] + CO2</text>
        <dbReference type="Rhea" id="RHEA:24304"/>
        <dbReference type="Rhea" id="RHEA-COMP:10494"/>
        <dbReference type="Rhea" id="RHEA-COMP:10495"/>
        <dbReference type="ChEBI" id="CHEBI:15378"/>
        <dbReference type="ChEBI" id="CHEBI:16526"/>
        <dbReference type="ChEBI" id="CHEBI:57305"/>
        <dbReference type="ChEBI" id="CHEBI:83099"/>
        <dbReference type="ChEBI" id="CHEBI:83143"/>
        <dbReference type="EC" id="1.4.4.2"/>
    </reaction>
</comment>
<dbReference type="OrthoDB" id="6537869at2759"/>
<comment type="subcellular location">
    <subcellularLocation>
        <location evidence="7">Mitochondrion</location>
    </subcellularLocation>
</comment>
<dbReference type="InterPro" id="IPR015421">
    <property type="entry name" value="PyrdxlP-dep_Trfase_major"/>
</dbReference>
<name>A0A0A8L6L8_9SACH</name>
<evidence type="ECO:0000313" key="10">
    <source>
        <dbReference type="EMBL" id="CDO93838.1"/>
    </source>
</evidence>
<dbReference type="CDD" id="cd00613">
    <property type="entry name" value="GDC-P"/>
    <property type="match status" value="2"/>
</dbReference>
<dbReference type="InterPro" id="IPR015422">
    <property type="entry name" value="PyrdxlP-dep_Trfase_small"/>
</dbReference>
<evidence type="ECO:0000256" key="4">
    <source>
        <dbReference type="ARBA" id="ARBA00023002"/>
    </source>
</evidence>
<keyword evidence="7" id="KW-0496">Mitochondrion</keyword>
<reference evidence="10 11" key="1">
    <citation type="submission" date="2014-03" db="EMBL/GenBank/DDBJ databases">
        <title>The genome of Kluyveromyces dobzhanskii.</title>
        <authorList>
            <person name="Nystedt B."/>
            <person name="Astrom S."/>
        </authorList>
    </citation>
    <scope>NUCLEOTIDE SEQUENCE [LARGE SCALE GENOMIC DNA]</scope>
    <source>
        <strain evidence="10 11">CBS 2104</strain>
    </source>
</reference>
<dbReference type="FunFam" id="3.40.640.10:FF:000005">
    <property type="entry name" value="Glycine dehydrogenase (decarboxylating), mitochondrial"/>
    <property type="match status" value="1"/>
</dbReference>
<gene>
    <name evidence="10" type="ORF">KLDO_g2127</name>
</gene>
<dbReference type="Proteomes" id="UP000031516">
    <property type="component" value="Unassembled WGS sequence"/>
</dbReference>
<comment type="subunit">
    <text evidence="7">The glycine cleavage system is composed of four proteins: P, T, L and H.</text>
</comment>
<keyword evidence="7" id="KW-0809">Transit peptide</keyword>
<accession>A0A0A8L6L8</accession>
<comment type="similarity">
    <text evidence="2 7">Belongs to the GcvP family.</text>
</comment>
<comment type="cofactor">
    <cofactor evidence="1 6 7">
        <name>pyridoxal 5'-phosphate</name>
        <dbReference type="ChEBI" id="CHEBI:597326"/>
    </cofactor>
</comment>
<evidence type="ECO:0000256" key="6">
    <source>
        <dbReference type="PIRSR" id="PIRSR603437-50"/>
    </source>
</evidence>
<dbReference type="NCBIfam" id="NF003346">
    <property type="entry name" value="PRK04366.1"/>
    <property type="match status" value="1"/>
</dbReference>
<dbReference type="GO" id="GO:0004375">
    <property type="term" value="F:glycine dehydrogenase (decarboxylating) activity"/>
    <property type="evidence" value="ECO:0007669"/>
    <property type="project" value="UniProtKB-UniRule"/>
</dbReference>
<organism evidence="10 11">
    <name type="scientific">Kluyveromyces dobzhanskii CBS 2104</name>
    <dbReference type="NCBI Taxonomy" id="1427455"/>
    <lineage>
        <taxon>Eukaryota</taxon>
        <taxon>Fungi</taxon>
        <taxon>Dikarya</taxon>
        <taxon>Ascomycota</taxon>
        <taxon>Saccharomycotina</taxon>
        <taxon>Saccharomycetes</taxon>
        <taxon>Saccharomycetales</taxon>
        <taxon>Saccharomycetaceae</taxon>
        <taxon>Kluyveromyces</taxon>
    </lineage>
</organism>
<proteinExistence type="inferred from homology"/>
<evidence type="ECO:0000256" key="2">
    <source>
        <dbReference type="ARBA" id="ARBA00010756"/>
    </source>
</evidence>
<dbReference type="Pfam" id="PF02347">
    <property type="entry name" value="GDC-P"/>
    <property type="match status" value="2"/>
</dbReference>
<sequence>MLRYRSSVVVARQFSRRGAQLALPMRYRFVSTKCDVSSGQYGKIYDARKSGSGSFEPLDTFQRRHLGPSPSNVGQMLKQLGYTDLDQFISGVVPENILVKRTLELDSPENGFTEQQMLEHLEALASKNQHRIKNLIGKGYYGTVLPPVIQRNLLESPEWYTSYTPYQPEISQGRLESLLNFQTVISDLTGLPVANASLLDEGTAAGEAMLLSFNVARRKKLTYVIDQRLHKQTKSVLRTRAEPFNIKLVEIDPLDPSTWSVLSSIKNDISGCLVQCPDTEGNIIPGENLAQLAEIVHESKGLFAVASDLLALTLLKPPSEFGADIVLGSSQRFGVPFGYGGPHAAFFAVIEKLNRKIPGRIVGVSKDRLGKPALRLALQTREQHIKRDKATSNICTAQALLANIAANYCVYHGPQGLKEIASRVYGFTTILANSLSASKHELLNKSWFDTLTVKLNGVSAEDFLRTAVDEFKINLHQVDNETVSLSFDETVTKEDLISLVKLFGGSESELPASIPEFPQELSRQDEILSNEVFNIHHSETAMLRYLHRLQSRDLSLANSMIPLGSCTMKLNATVEMIPITWPQFANIHPFQPRDQVQGYEILIKNLEKDLASITGFDEVSLQPNSGAQGEYTGLRVIRKYFEDRGESHRNICLIPVSAHGTNPASAAMCGLKVIPVKCLKNGSLDLVDLKAKAEKHKDNLAAIMVTYPSTYGLFEPGVRTAIDIVHENGGQVYLDGANMNAQVGLTSPGDLNADVCHLNLHKTFSIPHGGGGPGMGPICVQKHLAPYLPAHDVVPMITGIGSERSIEAVSSAPYGSASILPISYAYIKMMGSKGLPFSSVIAMLNANYMMSRLSSHYNILFVGGKDASIDAETANLKHCGHEFIIDLREFKDQGVEAIDVAKRLQDYGFHAPTLAFPVPGTLMVEPTESENLEELDRFIDAMVSIRSEIELYINGDPQGQVLKNSPHSLEDIVSSADWNTRGYTRDQAVYPLPYLRYNKFWPPVARLDDTYGDTHLMCTCPSVEDVANDTVE</sequence>
<dbReference type="PANTHER" id="PTHR11773">
    <property type="entry name" value="GLYCINE DEHYDROGENASE, DECARBOXYLATING"/>
    <property type="match status" value="1"/>
</dbReference>
<keyword evidence="4 7" id="KW-0560">Oxidoreductase</keyword>
<comment type="caution">
    <text evidence="10">The sequence shown here is derived from an EMBL/GenBank/DDBJ whole genome shotgun (WGS) entry which is preliminary data.</text>
</comment>
<keyword evidence="11" id="KW-1185">Reference proteome</keyword>
<evidence type="ECO:0000259" key="9">
    <source>
        <dbReference type="Pfam" id="PF21478"/>
    </source>
</evidence>
<feature type="domain" description="Glycine cleavage system P-protein N-terminal" evidence="8">
    <location>
        <begin position="63"/>
        <end position="503"/>
    </location>
</feature>
<dbReference type="EMBL" id="CCBQ010000027">
    <property type="protein sequence ID" value="CDO93838.1"/>
    <property type="molecule type" value="Genomic_DNA"/>
</dbReference>
<dbReference type="GO" id="GO:0030170">
    <property type="term" value="F:pyridoxal phosphate binding"/>
    <property type="evidence" value="ECO:0007669"/>
    <property type="project" value="TreeGrafter"/>
</dbReference>
<evidence type="ECO:0000256" key="7">
    <source>
        <dbReference type="RuleBase" id="RU364056"/>
    </source>
</evidence>
<evidence type="ECO:0000256" key="3">
    <source>
        <dbReference type="ARBA" id="ARBA00022898"/>
    </source>
</evidence>
<keyword evidence="3 6" id="KW-0663">Pyridoxal phosphate</keyword>
<dbReference type="GO" id="GO:0016594">
    <property type="term" value="F:glycine binding"/>
    <property type="evidence" value="ECO:0007669"/>
    <property type="project" value="TreeGrafter"/>
</dbReference>
<dbReference type="NCBIfam" id="TIGR00461">
    <property type="entry name" value="gcvP"/>
    <property type="match status" value="1"/>
</dbReference>
<feature type="domain" description="Glycine cleavage system P-protein N-terminal" evidence="8">
    <location>
        <begin position="534"/>
        <end position="789"/>
    </location>
</feature>
<dbReference type="GO" id="GO:0019464">
    <property type="term" value="P:glycine decarboxylation via glycine cleavage system"/>
    <property type="evidence" value="ECO:0007669"/>
    <property type="project" value="TreeGrafter"/>
</dbReference>
<dbReference type="InterPro" id="IPR049316">
    <property type="entry name" value="GDC-P_C"/>
</dbReference>
<dbReference type="GO" id="GO:0005960">
    <property type="term" value="C:glycine cleavage complex"/>
    <property type="evidence" value="ECO:0007669"/>
    <property type="project" value="TreeGrafter"/>
</dbReference>
<dbReference type="FunFam" id="3.40.640.10:FF:000007">
    <property type="entry name" value="glycine dehydrogenase (Decarboxylating), mitochondrial"/>
    <property type="match status" value="1"/>
</dbReference>
<protein>
    <recommendedName>
        <fullName evidence="7">Glycine cleavage system P protein</fullName>
        <ecNumber evidence="7">1.4.4.2</ecNumber>
    </recommendedName>
</protein>
<dbReference type="InterPro" id="IPR049315">
    <property type="entry name" value="GDC-P_N"/>
</dbReference>
<dbReference type="EC" id="1.4.4.2" evidence="7"/>
<evidence type="ECO:0000259" key="8">
    <source>
        <dbReference type="Pfam" id="PF02347"/>
    </source>
</evidence>
<dbReference type="InterPro" id="IPR015424">
    <property type="entry name" value="PyrdxlP-dep_Trfase"/>
</dbReference>
<dbReference type="AlphaFoldDB" id="A0A0A8L6L8"/>
<evidence type="ECO:0000256" key="1">
    <source>
        <dbReference type="ARBA" id="ARBA00001933"/>
    </source>
</evidence>
<comment type="function">
    <text evidence="7">The glycine cleavage system catalyzes the degradation of glycine.</text>
</comment>